<feature type="coiled-coil region" evidence="1">
    <location>
        <begin position="460"/>
        <end position="494"/>
    </location>
</feature>
<feature type="domain" description="Resolvase/invertase-type recombinase catalytic" evidence="2">
    <location>
        <begin position="23"/>
        <end position="175"/>
    </location>
</feature>
<proteinExistence type="predicted"/>
<reference evidence="4" key="1">
    <citation type="journal article" date="2017" name="Genome Announc.">
        <title>High-Quality Whole-Genome Sequences of the Oligo-Mouse-Microbiota Bacterial Community.</title>
        <authorList>
            <person name="Garzetti D."/>
            <person name="Brugiroux S."/>
            <person name="Bunk B."/>
            <person name="Pukall R."/>
            <person name="McCoy K.D."/>
            <person name="Macpherson A.J."/>
            <person name="Stecher B."/>
        </authorList>
    </citation>
    <scope>NUCLEOTIDE SEQUENCE</scope>
    <source>
        <strain evidence="4">KB18</strain>
    </source>
</reference>
<dbReference type="InterPro" id="IPR038109">
    <property type="entry name" value="DNA_bind_recomb_sf"/>
</dbReference>
<dbReference type="RefSeq" id="WP_066537574.1">
    <property type="nucleotide sequence ID" value="NZ_CP021422.1"/>
</dbReference>
<dbReference type="SUPFAM" id="SSF53041">
    <property type="entry name" value="Resolvase-like"/>
    <property type="match status" value="1"/>
</dbReference>
<sequence length="547" mass="61725">MARKSRKNQSPGVKQASQVKVWRAALYIRLSVEFNGRRGDSLETQRQIMEAYIALCPDVEIAGVYTDNGTTGRTFERQAFQQMLSDVEAGKINCIVVKDLSRLGRNTIDTGYYIEKYFPLHGVRFISVNDQFDSEDSQNNGSHLIVPLKNMINEAYAADISRKVRSQQRQSMQEGQFIGGRAPYGYLKSPQDCHKLLIDPETAPVVRQIFQWAADGVAVNRIVLNLNEQDIPAPGQYKASMGIITSKKLTGGGKWQTRTLHRILTDEVYLGDMVQGKTRSVGHKQVPVDESEWVVVRGTHEPLVSRDLFARVQTGRARMAEKYTQTAKEPYSVNILRGRVFCGGCGKNLHRQRRNRDYYVYHCISNERIGEGSCTANIYMSESELFSLILTVILKKAEAVLGESLRLKQCGGKTAARKAKTDAEITELRRQTERHRELLAGLYESFVKGVLTQTEYFELKEDYSNKISGAAERVRQLRAQQSELERQLEEYTGIADKLAAVGEDTELTAQLVAKLIQRITVNGPEDVSVDFTFDSGFERVREVLADE</sequence>
<accession>A0A1Z2XVU5</accession>
<dbReference type="Proteomes" id="UP000196710">
    <property type="component" value="Chromosome"/>
</dbReference>
<keyword evidence="1" id="KW-0175">Coiled coil</keyword>
<dbReference type="AlphaFoldDB" id="A0A1Z2XVU5"/>
<dbReference type="InterPro" id="IPR025827">
    <property type="entry name" value="Zn_ribbon_recom_dom"/>
</dbReference>
<dbReference type="InterPro" id="IPR006119">
    <property type="entry name" value="Resolv_N"/>
</dbReference>
<evidence type="ECO:0000259" key="2">
    <source>
        <dbReference type="PROSITE" id="PS51736"/>
    </source>
</evidence>
<dbReference type="InterPro" id="IPR050639">
    <property type="entry name" value="SSR_resolvase"/>
</dbReference>
<dbReference type="Pfam" id="PF13408">
    <property type="entry name" value="Zn_ribbon_recom"/>
    <property type="match status" value="1"/>
</dbReference>
<dbReference type="KEGG" id="amur:ADH66_18975"/>
<dbReference type="PANTHER" id="PTHR30461">
    <property type="entry name" value="DNA-INVERTASE FROM LAMBDOID PROPHAGE"/>
    <property type="match status" value="1"/>
</dbReference>
<evidence type="ECO:0000313" key="4">
    <source>
        <dbReference type="EMBL" id="ASB42543.1"/>
    </source>
</evidence>
<dbReference type="PROSITE" id="PS51736">
    <property type="entry name" value="RECOMBINASES_3"/>
    <property type="match status" value="1"/>
</dbReference>
<dbReference type="Pfam" id="PF07508">
    <property type="entry name" value="Recombinase"/>
    <property type="match status" value="1"/>
</dbReference>
<dbReference type="Gene3D" id="3.40.50.1390">
    <property type="entry name" value="Resolvase, N-terminal catalytic domain"/>
    <property type="match status" value="1"/>
</dbReference>
<dbReference type="InterPro" id="IPR011109">
    <property type="entry name" value="DNA_bind_recombinase_dom"/>
</dbReference>
<evidence type="ECO:0000313" key="7">
    <source>
        <dbReference type="Proteomes" id="UP000596035"/>
    </source>
</evidence>
<dbReference type="EMBL" id="CP021422">
    <property type="protein sequence ID" value="ASB42543.1"/>
    <property type="molecule type" value="Genomic_DNA"/>
</dbReference>
<keyword evidence="6" id="KW-1185">Reference proteome</keyword>
<feature type="domain" description="Recombinase" evidence="3">
    <location>
        <begin position="183"/>
        <end position="322"/>
    </location>
</feature>
<protein>
    <submittedName>
        <fullName evidence="5">Recombinase family protein</fullName>
    </submittedName>
</protein>
<reference evidence="5 7" key="3">
    <citation type="submission" date="2020-11" db="EMBL/GenBank/DDBJ databases">
        <title>Closed and high quality bacterial genomes of the OMM12 community.</title>
        <authorList>
            <person name="Marbouty M."/>
            <person name="Lamy-Besnier Q."/>
            <person name="Debarbieux L."/>
            <person name="Koszul R."/>
        </authorList>
    </citation>
    <scope>NUCLEOTIDE SEQUENCE [LARGE SCALE GENOMIC DNA]</scope>
    <source>
        <strain evidence="5 7">KB18</strain>
    </source>
</reference>
<evidence type="ECO:0000259" key="3">
    <source>
        <dbReference type="PROSITE" id="PS51737"/>
    </source>
</evidence>
<dbReference type="InterPro" id="IPR036162">
    <property type="entry name" value="Resolvase-like_N_sf"/>
</dbReference>
<name>A0A1Z2XVU5_9FIRM</name>
<dbReference type="PANTHER" id="PTHR30461:SF23">
    <property type="entry name" value="DNA RECOMBINASE-RELATED"/>
    <property type="match status" value="1"/>
</dbReference>
<dbReference type="Proteomes" id="UP000596035">
    <property type="component" value="Chromosome"/>
</dbReference>
<evidence type="ECO:0000313" key="6">
    <source>
        <dbReference type="Proteomes" id="UP000196710"/>
    </source>
</evidence>
<organism evidence="5 7">
    <name type="scientific">Acutalibacter muris</name>
    <dbReference type="NCBI Taxonomy" id="1796620"/>
    <lineage>
        <taxon>Bacteria</taxon>
        <taxon>Bacillati</taxon>
        <taxon>Bacillota</taxon>
        <taxon>Clostridia</taxon>
        <taxon>Eubacteriales</taxon>
        <taxon>Acutalibacteraceae</taxon>
        <taxon>Acutalibacter</taxon>
    </lineage>
</organism>
<reference evidence="6" key="2">
    <citation type="submission" date="2017-05" db="EMBL/GenBank/DDBJ databases">
        <title>Improved OligoMM genomes.</title>
        <authorList>
            <person name="Garzetti D."/>
        </authorList>
    </citation>
    <scope>NUCLEOTIDE SEQUENCE [LARGE SCALE GENOMIC DNA]</scope>
    <source>
        <strain evidence="6">KB18</strain>
    </source>
</reference>
<dbReference type="EMBL" id="CP065321">
    <property type="protein sequence ID" value="QQR31838.1"/>
    <property type="molecule type" value="Genomic_DNA"/>
</dbReference>
<dbReference type="Gene3D" id="3.90.1750.20">
    <property type="entry name" value="Putative Large Serine Recombinase, Chain B, Domain 2"/>
    <property type="match status" value="1"/>
</dbReference>
<dbReference type="Pfam" id="PF00239">
    <property type="entry name" value="Resolvase"/>
    <property type="match status" value="1"/>
</dbReference>
<dbReference type="GO" id="GO:0003677">
    <property type="term" value="F:DNA binding"/>
    <property type="evidence" value="ECO:0007669"/>
    <property type="project" value="InterPro"/>
</dbReference>
<evidence type="ECO:0000256" key="1">
    <source>
        <dbReference type="SAM" id="Coils"/>
    </source>
</evidence>
<dbReference type="GO" id="GO:0000150">
    <property type="term" value="F:DNA strand exchange activity"/>
    <property type="evidence" value="ECO:0007669"/>
    <property type="project" value="InterPro"/>
</dbReference>
<gene>
    <name evidence="4" type="ORF">ADH66_18975</name>
    <name evidence="5" type="ORF">I5Q82_09405</name>
</gene>
<evidence type="ECO:0000313" key="5">
    <source>
        <dbReference type="EMBL" id="QQR31838.1"/>
    </source>
</evidence>
<dbReference type="PROSITE" id="PS51737">
    <property type="entry name" value="RECOMBINASE_DNA_BIND"/>
    <property type="match status" value="1"/>
</dbReference>
<dbReference type="SMART" id="SM00857">
    <property type="entry name" value="Resolvase"/>
    <property type="match status" value="1"/>
</dbReference>